<evidence type="ECO:0000313" key="2">
    <source>
        <dbReference type="EMBL" id="KAJ9180006.1"/>
    </source>
</evidence>
<dbReference type="PANTHER" id="PTHR31639:SF312">
    <property type="entry name" value="CYCLIN-LIKE F-BOX"/>
    <property type="match status" value="1"/>
</dbReference>
<dbReference type="InterPro" id="IPR006566">
    <property type="entry name" value="FBD"/>
</dbReference>
<keyword evidence="3" id="KW-1185">Reference proteome</keyword>
<dbReference type="InterPro" id="IPR053781">
    <property type="entry name" value="F-box_AtFBL13-like"/>
</dbReference>
<dbReference type="CDD" id="cd22160">
    <property type="entry name" value="F-box_AtFBL13-like"/>
    <property type="match status" value="1"/>
</dbReference>
<dbReference type="InterPro" id="IPR036047">
    <property type="entry name" value="F-box-like_dom_sf"/>
</dbReference>
<dbReference type="Pfam" id="PF00646">
    <property type="entry name" value="F-box"/>
    <property type="match status" value="1"/>
</dbReference>
<dbReference type="InterPro" id="IPR032675">
    <property type="entry name" value="LRR_dom_sf"/>
</dbReference>
<accession>A0ABQ9MLL1</accession>
<name>A0ABQ9MLL1_HEVBR</name>
<evidence type="ECO:0000313" key="3">
    <source>
        <dbReference type="Proteomes" id="UP001174677"/>
    </source>
</evidence>
<comment type="caution">
    <text evidence="2">The sequence shown here is derived from an EMBL/GenBank/DDBJ whole genome shotgun (WGS) entry which is preliminary data.</text>
</comment>
<organism evidence="2 3">
    <name type="scientific">Hevea brasiliensis</name>
    <name type="common">Para rubber tree</name>
    <name type="synonym">Siphonia brasiliensis</name>
    <dbReference type="NCBI Taxonomy" id="3981"/>
    <lineage>
        <taxon>Eukaryota</taxon>
        <taxon>Viridiplantae</taxon>
        <taxon>Streptophyta</taxon>
        <taxon>Embryophyta</taxon>
        <taxon>Tracheophyta</taxon>
        <taxon>Spermatophyta</taxon>
        <taxon>Magnoliopsida</taxon>
        <taxon>eudicotyledons</taxon>
        <taxon>Gunneridae</taxon>
        <taxon>Pentapetalae</taxon>
        <taxon>rosids</taxon>
        <taxon>fabids</taxon>
        <taxon>Malpighiales</taxon>
        <taxon>Euphorbiaceae</taxon>
        <taxon>Crotonoideae</taxon>
        <taxon>Micrandreae</taxon>
        <taxon>Hevea</taxon>
    </lineage>
</organism>
<dbReference type="PANTHER" id="PTHR31639">
    <property type="entry name" value="F-BOX PROTEIN-LIKE"/>
    <property type="match status" value="1"/>
</dbReference>
<dbReference type="InterPro" id="IPR055411">
    <property type="entry name" value="LRR_FXL15/At3g58940/PEG3-like"/>
</dbReference>
<protein>
    <recommendedName>
        <fullName evidence="1">F-box domain-containing protein</fullName>
    </recommendedName>
</protein>
<evidence type="ECO:0000259" key="1">
    <source>
        <dbReference type="PROSITE" id="PS50181"/>
    </source>
</evidence>
<dbReference type="PROSITE" id="PS50181">
    <property type="entry name" value="FBOX"/>
    <property type="match status" value="1"/>
</dbReference>
<dbReference type="EMBL" id="JARPOI010000005">
    <property type="protein sequence ID" value="KAJ9180006.1"/>
    <property type="molecule type" value="Genomic_DNA"/>
</dbReference>
<proteinExistence type="predicted"/>
<dbReference type="SUPFAM" id="SSF52047">
    <property type="entry name" value="RNI-like"/>
    <property type="match status" value="1"/>
</dbReference>
<feature type="domain" description="F-box" evidence="1">
    <location>
        <begin position="10"/>
        <end position="46"/>
    </location>
</feature>
<dbReference type="Gene3D" id="1.20.1280.50">
    <property type="match status" value="1"/>
</dbReference>
<dbReference type="Proteomes" id="UP001174677">
    <property type="component" value="Chromosome 5"/>
</dbReference>
<dbReference type="SUPFAM" id="SSF81383">
    <property type="entry name" value="F-box domain"/>
    <property type="match status" value="1"/>
</dbReference>
<dbReference type="Gene3D" id="3.80.10.10">
    <property type="entry name" value="Ribonuclease Inhibitor"/>
    <property type="match status" value="1"/>
</dbReference>
<dbReference type="InterPro" id="IPR001810">
    <property type="entry name" value="F-box_dom"/>
</dbReference>
<reference evidence="2" key="1">
    <citation type="journal article" date="2023" name="Plant Biotechnol. J.">
        <title>Chromosome-level wild Hevea brasiliensis genome provides new tools for genomic-assisted breeding and valuable loci to elevate rubber yield.</title>
        <authorList>
            <person name="Cheng H."/>
            <person name="Song X."/>
            <person name="Hu Y."/>
            <person name="Wu T."/>
            <person name="Yang Q."/>
            <person name="An Z."/>
            <person name="Feng S."/>
            <person name="Deng Z."/>
            <person name="Wu W."/>
            <person name="Zeng X."/>
            <person name="Tu M."/>
            <person name="Wang X."/>
            <person name="Huang H."/>
        </authorList>
    </citation>
    <scope>NUCLEOTIDE SEQUENCE</scope>
    <source>
        <strain evidence="2">MT/VB/25A 57/8</strain>
    </source>
</reference>
<dbReference type="SMART" id="SM00256">
    <property type="entry name" value="FBOX"/>
    <property type="match status" value="1"/>
</dbReference>
<dbReference type="Pfam" id="PF08387">
    <property type="entry name" value="FBD"/>
    <property type="match status" value="1"/>
</dbReference>
<dbReference type="Pfam" id="PF24758">
    <property type="entry name" value="LRR_At5g56370"/>
    <property type="match status" value="1"/>
</dbReference>
<gene>
    <name evidence="2" type="ORF">P3X46_008315</name>
</gene>
<sequence length="440" mass="50413">MERLCVGGGSDRISDLPSNVIVHILACLPLKDAVRTSTLSKKWKEIWHTMLHIIVDDDHFHGRSLRNLEGIINYILTRHQGKIEKFSVSVEEVKNCYNMKSWICRLSEKSIQELSLIIWGGEYNEVPSELFSCQQLRKLNLRRFEVKLLHSFKGFHNLISLQLNKVNISTAIFERLISGCPLLEQLTIKNLSCFDHLHIIVPNLKYFCFDGEFKSLCFNTPLLEVLSIDLYRIDCDFENNQFDLRFQIRGLPPAIKELYVRCRFQKFLAAGDTFTEVSTSYSHLRTVVINAFCFDKVDEVASLLSLIGGALNLQMLDIEANGCNNNNEAVSEPIIQFWEEQNHLPLSLNQLQKVTVRSFHGKDFEIRFIQFVLANAPILKEITVECVKHPDFNQDEVKLLLVPFCVASTEFHLAGGTCDSCSVHSSDSAYNLNSSFSHFW</sequence>